<sequence length="438" mass="46364">MKITVIGSGHLGATHAAGMAEIGHDVIGVDIDPTKVDTLNTGRSWFHEPELDALLARNIGAGRLRFTTDFAHAGEHGDVHFLAVGTPSGDDGAYDLSQLSTAVEKLSPHLHRPCLIVGKSTVSPGTARTIEDLARRLAPAAEAVELAWNPEFLREGTAVADTLTPDRIVIGVSSTEAEKTLRMLYAPITANHGCPLVVTDLSTAEMVKATANAYLATRISFVNAIAEMCNAVGANVADLAEAIGHDTRIGHHYFHPGLGFGGGCLPKDLHAFTHQADTNGINAAANLLRAVDGINQHMRERAVELARVAAGGELSGRCIAVWGAAFKPGIDDVRDSPALDVAQRLHDLDAHVTVYDPQAMAQAREAAPALRYAPSAAEAAQDADLILIATGWPEFGTLDPYVIGDRVVRRVLVDTQGVTSGTRWRSAGWMVTGLGHQP</sequence>
<dbReference type="Pfam" id="PF00984">
    <property type="entry name" value="UDPG_MGDP_dh"/>
    <property type="match status" value="1"/>
</dbReference>
<dbReference type="KEGG" id="pfla:Pflav_073090"/>
<comment type="pathway">
    <text evidence="1">Nucleotide-sugar biosynthesis; UDP-alpha-D-glucuronate biosynthesis; UDP-alpha-D-glucuronate from UDP-alpha-D-glucose: step 1/1.</text>
</comment>
<reference evidence="12 13" key="2">
    <citation type="submission" date="2020-03" db="EMBL/GenBank/DDBJ databases">
        <authorList>
            <person name="Ichikawa N."/>
            <person name="Kimura A."/>
            <person name="Kitahashi Y."/>
            <person name="Uohara A."/>
        </authorList>
    </citation>
    <scope>NUCLEOTIDE SEQUENCE [LARGE SCALE GENOMIC DNA]</scope>
    <source>
        <strain evidence="12 13">NBRC 107702</strain>
    </source>
</reference>
<dbReference type="SUPFAM" id="SSF51735">
    <property type="entry name" value="NAD(P)-binding Rossmann-fold domains"/>
    <property type="match status" value="1"/>
</dbReference>
<feature type="binding site" evidence="9">
    <location>
        <begin position="253"/>
        <end position="257"/>
    </location>
    <ligand>
        <name>substrate</name>
    </ligand>
</feature>
<evidence type="ECO:0000313" key="12">
    <source>
        <dbReference type="EMBL" id="BCB80899.1"/>
    </source>
</evidence>
<feature type="binding site" evidence="10">
    <location>
        <position position="334"/>
    </location>
    <ligand>
        <name>NAD(+)</name>
        <dbReference type="ChEBI" id="CHEBI:57540"/>
    </ligand>
</feature>
<keyword evidence="13" id="KW-1185">Reference proteome</keyword>
<feature type="binding site" evidence="10">
    <location>
        <position position="86"/>
    </location>
    <ligand>
        <name>NAD(+)</name>
        <dbReference type="ChEBI" id="CHEBI:57540"/>
    </ligand>
</feature>
<dbReference type="Gene3D" id="1.20.5.100">
    <property type="entry name" value="Cytochrome c1, transmembrane anchor, C-terminal"/>
    <property type="match status" value="1"/>
</dbReference>
<dbReference type="InterPro" id="IPR028357">
    <property type="entry name" value="UDPglc_DH_bac"/>
</dbReference>
<feature type="domain" description="UDP-glucose/GDP-mannose dehydrogenase C-terminal" evidence="11">
    <location>
        <begin position="320"/>
        <end position="421"/>
    </location>
</feature>
<feature type="binding site" evidence="9">
    <location>
        <position position="208"/>
    </location>
    <ligand>
        <name>substrate</name>
    </ligand>
</feature>
<dbReference type="AlphaFoldDB" id="A0A6F8Y4F0"/>
<evidence type="ECO:0000256" key="9">
    <source>
        <dbReference type="PIRSR" id="PIRSR500134-2"/>
    </source>
</evidence>
<keyword evidence="4 7" id="KW-0560">Oxidoreductase</keyword>
<organism evidence="12 13">
    <name type="scientific">Phytohabitans flavus</name>
    <dbReference type="NCBI Taxonomy" id="1076124"/>
    <lineage>
        <taxon>Bacteria</taxon>
        <taxon>Bacillati</taxon>
        <taxon>Actinomycetota</taxon>
        <taxon>Actinomycetes</taxon>
        <taxon>Micromonosporales</taxon>
        <taxon>Micromonosporaceae</taxon>
    </lineage>
</organism>
<dbReference type="GO" id="GO:0003979">
    <property type="term" value="F:UDP-glucose 6-dehydrogenase activity"/>
    <property type="evidence" value="ECO:0007669"/>
    <property type="project" value="UniProtKB-EC"/>
</dbReference>
<dbReference type="InterPro" id="IPR008927">
    <property type="entry name" value="6-PGluconate_DH-like_C_sf"/>
</dbReference>
<reference evidence="12 13" key="1">
    <citation type="submission" date="2020-03" db="EMBL/GenBank/DDBJ databases">
        <title>Whole genome shotgun sequence of Phytohabitans flavus NBRC 107702.</title>
        <authorList>
            <person name="Komaki H."/>
            <person name="Tamura T."/>
        </authorList>
    </citation>
    <scope>NUCLEOTIDE SEQUENCE [LARGE SCALE GENOMIC DNA]</scope>
    <source>
        <strain evidence="12 13">NBRC 107702</strain>
    </source>
</reference>
<comment type="catalytic activity">
    <reaction evidence="6 7">
        <text>UDP-alpha-D-glucose + 2 NAD(+) + H2O = UDP-alpha-D-glucuronate + 2 NADH + 3 H(+)</text>
        <dbReference type="Rhea" id="RHEA:23596"/>
        <dbReference type="ChEBI" id="CHEBI:15377"/>
        <dbReference type="ChEBI" id="CHEBI:15378"/>
        <dbReference type="ChEBI" id="CHEBI:57540"/>
        <dbReference type="ChEBI" id="CHEBI:57945"/>
        <dbReference type="ChEBI" id="CHEBI:58052"/>
        <dbReference type="ChEBI" id="CHEBI:58885"/>
        <dbReference type="EC" id="1.1.1.22"/>
    </reaction>
</comment>
<dbReference type="PIRSF" id="PIRSF500134">
    <property type="entry name" value="UDPglc_DH_bac"/>
    <property type="match status" value="1"/>
</dbReference>
<dbReference type="Pfam" id="PF03721">
    <property type="entry name" value="UDPG_MGDP_dh_N"/>
    <property type="match status" value="1"/>
</dbReference>
<dbReference type="InterPro" id="IPR014026">
    <property type="entry name" value="UDP-Glc/GDP-Man_DH_dimer"/>
</dbReference>
<dbReference type="SMART" id="SM00984">
    <property type="entry name" value="UDPG_MGDP_dh_C"/>
    <property type="match status" value="1"/>
</dbReference>
<feature type="binding site" evidence="10">
    <location>
        <position position="155"/>
    </location>
    <ligand>
        <name>NAD(+)</name>
        <dbReference type="ChEBI" id="CHEBI:57540"/>
    </ligand>
</feature>
<dbReference type="InterPro" id="IPR017476">
    <property type="entry name" value="UDP-Glc/GDP-Man"/>
</dbReference>
<dbReference type="RefSeq" id="WP_173040925.1">
    <property type="nucleotide sequence ID" value="NZ_AP022870.1"/>
</dbReference>
<keyword evidence="5 7" id="KW-0520">NAD</keyword>
<evidence type="ECO:0000256" key="8">
    <source>
        <dbReference type="PIRSR" id="PIRSR500134-1"/>
    </source>
</evidence>
<dbReference type="EC" id="1.1.1.22" evidence="3 7"/>
<evidence type="ECO:0000256" key="3">
    <source>
        <dbReference type="ARBA" id="ARBA00012954"/>
    </source>
</evidence>
<dbReference type="InterPro" id="IPR001732">
    <property type="entry name" value="UDP-Glc/GDP-Man_DH_N"/>
</dbReference>
<dbReference type="Pfam" id="PF03720">
    <property type="entry name" value="UDPG_MGDP_dh_C"/>
    <property type="match status" value="1"/>
</dbReference>
<feature type="active site" description="Nucleophile" evidence="8">
    <location>
        <position position="264"/>
    </location>
</feature>
<feature type="binding site" evidence="9">
    <location>
        <position position="327"/>
    </location>
    <ligand>
        <name>substrate</name>
    </ligand>
</feature>
<comment type="similarity">
    <text evidence="2 7">Belongs to the UDP-glucose/GDP-mannose dehydrogenase family.</text>
</comment>
<evidence type="ECO:0000256" key="10">
    <source>
        <dbReference type="PIRSR" id="PIRSR500134-3"/>
    </source>
</evidence>
<dbReference type="PANTHER" id="PTHR43750">
    <property type="entry name" value="UDP-GLUCOSE 6-DEHYDROGENASE TUAD"/>
    <property type="match status" value="1"/>
</dbReference>
<dbReference type="Proteomes" id="UP000502508">
    <property type="component" value="Chromosome"/>
</dbReference>
<dbReference type="GO" id="GO:0006065">
    <property type="term" value="P:UDP-glucuronate biosynthetic process"/>
    <property type="evidence" value="ECO:0007669"/>
    <property type="project" value="UniProtKB-UniPathway"/>
</dbReference>
<dbReference type="InterPro" id="IPR036220">
    <property type="entry name" value="UDP-Glc/GDP-Man_DH_C_sf"/>
</dbReference>
<evidence type="ECO:0000256" key="6">
    <source>
        <dbReference type="ARBA" id="ARBA00047473"/>
    </source>
</evidence>
<feature type="binding site" evidence="10">
    <location>
        <position position="267"/>
    </location>
    <ligand>
        <name>NAD(+)</name>
        <dbReference type="ChEBI" id="CHEBI:57540"/>
    </ligand>
</feature>
<evidence type="ECO:0000256" key="4">
    <source>
        <dbReference type="ARBA" id="ARBA00023002"/>
    </source>
</evidence>
<dbReference type="GO" id="GO:0000271">
    <property type="term" value="P:polysaccharide biosynthetic process"/>
    <property type="evidence" value="ECO:0007669"/>
    <property type="project" value="InterPro"/>
</dbReference>
<dbReference type="NCBIfam" id="TIGR03026">
    <property type="entry name" value="NDP-sugDHase"/>
    <property type="match status" value="1"/>
</dbReference>
<dbReference type="PIRSF" id="PIRSF000124">
    <property type="entry name" value="UDPglc_GDPman_dh"/>
    <property type="match status" value="1"/>
</dbReference>
<evidence type="ECO:0000256" key="1">
    <source>
        <dbReference type="ARBA" id="ARBA00004701"/>
    </source>
</evidence>
<dbReference type="UniPathway" id="UPA00038">
    <property type="reaction ID" value="UER00491"/>
</dbReference>
<gene>
    <name evidence="12" type="primary">udgA</name>
    <name evidence="12" type="ORF">Pflav_073090</name>
</gene>
<dbReference type="SUPFAM" id="SSF48179">
    <property type="entry name" value="6-phosphogluconate dehydrogenase C-terminal domain-like"/>
    <property type="match status" value="1"/>
</dbReference>
<dbReference type="PANTHER" id="PTHR43750:SF3">
    <property type="entry name" value="UDP-GLUCOSE 6-DEHYDROGENASE TUAD"/>
    <property type="match status" value="1"/>
</dbReference>
<proteinExistence type="inferred from homology"/>
<evidence type="ECO:0000313" key="13">
    <source>
        <dbReference type="Proteomes" id="UP000502508"/>
    </source>
</evidence>
<dbReference type="SUPFAM" id="SSF52413">
    <property type="entry name" value="UDP-glucose/GDP-mannose dehydrogenase C-terminal domain"/>
    <property type="match status" value="1"/>
</dbReference>
<feature type="binding site" evidence="10">
    <location>
        <position position="121"/>
    </location>
    <ligand>
        <name>NAD(+)</name>
        <dbReference type="ChEBI" id="CHEBI:57540"/>
    </ligand>
</feature>
<evidence type="ECO:0000256" key="5">
    <source>
        <dbReference type="ARBA" id="ARBA00023027"/>
    </source>
</evidence>
<name>A0A6F8Y4F0_9ACTN</name>
<dbReference type="Gene3D" id="3.40.50.720">
    <property type="entry name" value="NAD(P)-binding Rossmann-like Domain"/>
    <property type="match status" value="2"/>
</dbReference>
<feature type="binding site" evidence="10">
    <location>
        <position position="35"/>
    </location>
    <ligand>
        <name>NAD(+)</name>
        <dbReference type="ChEBI" id="CHEBI:57540"/>
    </ligand>
</feature>
<evidence type="ECO:0000259" key="11">
    <source>
        <dbReference type="SMART" id="SM00984"/>
    </source>
</evidence>
<dbReference type="GO" id="GO:0051287">
    <property type="term" value="F:NAD binding"/>
    <property type="evidence" value="ECO:0007669"/>
    <property type="project" value="InterPro"/>
</dbReference>
<feature type="binding site" evidence="10">
    <location>
        <position position="30"/>
    </location>
    <ligand>
        <name>NAD(+)</name>
        <dbReference type="ChEBI" id="CHEBI:57540"/>
    </ligand>
</feature>
<feature type="binding site" evidence="9">
    <location>
        <position position="261"/>
    </location>
    <ligand>
        <name>substrate</name>
    </ligand>
</feature>
<accession>A0A6F8Y4F0</accession>
<dbReference type="EMBL" id="AP022870">
    <property type="protein sequence ID" value="BCB80899.1"/>
    <property type="molecule type" value="Genomic_DNA"/>
</dbReference>
<dbReference type="InterPro" id="IPR036291">
    <property type="entry name" value="NAD(P)-bd_dom_sf"/>
</dbReference>
<evidence type="ECO:0000256" key="7">
    <source>
        <dbReference type="PIRNR" id="PIRNR000124"/>
    </source>
</evidence>
<evidence type="ECO:0000256" key="2">
    <source>
        <dbReference type="ARBA" id="ARBA00006601"/>
    </source>
</evidence>
<protein>
    <recommendedName>
        <fullName evidence="3 7">UDP-glucose 6-dehydrogenase</fullName>
        <ecNumber evidence="3 7">1.1.1.22</ecNumber>
    </recommendedName>
</protein>
<dbReference type="InterPro" id="IPR014027">
    <property type="entry name" value="UDP-Glc/GDP-Man_DH_C"/>
</dbReference>
<feature type="binding site" evidence="9">
    <location>
        <begin position="152"/>
        <end position="155"/>
    </location>
    <ligand>
        <name>substrate</name>
    </ligand>
</feature>